<feature type="transmembrane region" description="Helical" evidence="1">
    <location>
        <begin position="197"/>
        <end position="216"/>
    </location>
</feature>
<feature type="transmembrane region" description="Helical" evidence="1">
    <location>
        <begin position="30"/>
        <end position="45"/>
    </location>
</feature>
<protein>
    <submittedName>
        <fullName evidence="2">Uncharacterized protein</fullName>
    </submittedName>
</protein>
<keyword evidence="1" id="KW-0472">Membrane</keyword>
<name>A0A4S8KYC8_DENBC</name>
<evidence type="ECO:0000313" key="2">
    <source>
        <dbReference type="EMBL" id="THU80960.1"/>
    </source>
</evidence>
<organism evidence="2 3">
    <name type="scientific">Dendrothele bispora (strain CBS 962.96)</name>
    <dbReference type="NCBI Taxonomy" id="1314807"/>
    <lineage>
        <taxon>Eukaryota</taxon>
        <taxon>Fungi</taxon>
        <taxon>Dikarya</taxon>
        <taxon>Basidiomycota</taxon>
        <taxon>Agaricomycotina</taxon>
        <taxon>Agaricomycetes</taxon>
        <taxon>Agaricomycetidae</taxon>
        <taxon>Agaricales</taxon>
        <taxon>Agaricales incertae sedis</taxon>
        <taxon>Dendrothele</taxon>
    </lineage>
</organism>
<feature type="transmembrane region" description="Helical" evidence="1">
    <location>
        <begin position="133"/>
        <end position="156"/>
    </location>
</feature>
<sequence>MPARKTYSLVIQFSLPLMFCTLLYGPEPCAYLVLFMACTYIITHRKGCVKKMQLIALVTFCIGTFLRIKEEIFYDFPRTFEKYPLWSISRMIVLFGLYVSANIFGVIPEPSITADVVLIHRCYKIWGAKKKIIVFPVFISIINNGLALVELITMVIEIVKGSTVANFMGKSTATSIGTSMFRLMGIGEATLKSFFKAVNFFTNSLIPLMIAGRIWWIGHQVSKLLPKNKFHPKRHAMAVCLESGIMYPLALIPALVLDFKFFGLNTEVMDEFSLIPILTQVVGIAPTFIIYLMDIITYHCSKRISFGIIVAKR</sequence>
<proteinExistence type="predicted"/>
<feature type="transmembrane region" description="Helical" evidence="1">
    <location>
        <begin position="277"/>
        <end position="296"/>
    </location>
</feature>
<feature type="transmembrane region" description="Helical" evidence="1">
    <location>
        <begin position="52"/>
        <end position="68"/>
    </location>
</feature>
<dbReference type="EMBL" id="ML179855">
    <property type="protein sequence ID" value="THU80960.1"/>
    <property type="molecule type" value="Genomic_DNA"/>
</dbReference>
<reference evidence="2 3" key="1">
    <citation type="journal article" date="2019" name="Nat. Ecol. Evol.">
        <title>Megaphylogeny resolves global patterns of mushroom evolution.</title>
        <authorList>
            <person name="Varga T."/>
            <person name="Krizsan K."/>
            <person name="Foldi C."/>
            <person name="Dima B."/>
            <person name="Sanchez-Garcia M."/>
            <person name="Sanchez-Ramirez S."/>
            <person name="Szollosi G.J."/>
            <person name="Szarkandi J.G."/>
            <person name="Papp V."/>
            <person name="Albert L."/>
            <person name="Andreopoulos W."/>
            <person name="Angelini C."/>
            <person name="Antonin V."/>
            <person name="Barry K.W."/>
            <person name="Bougher N.L."/>
            <person name="Buchanan P."/>
            <person name="Buyck B."/>
            <person name="Bense V."/>
            <person name="Catcheside P."/>
            <person name="Chovatia M."/>
            <person name="Cooper J."/>
            <person name="Damon W."/>
            <person name="Desjardin D."/>
            <person name="Finy P."/>
            <person name="Geml J."/>
            <person name="Haridas S."/>
            <person name="Hughes K."/>
            <person name="Justo A."/>
            <person name="Karasinski D."/>
            <person name="Kautmanova I."/>
            <person name="Kiss B."/>
            <person name="Kocsube S."/>
            <person name="Kotiranta H."/>
            <person name="LaButti K.M."/>
            <person name="Lechner B.E."/>
            <person name="Liimatainen K."/>
            <person name="Lipzen A."/>
            <person name="Lukacs Z."/>
            <person name="Mihaltcheva S."/>
            <person name="Morgado L.N."/>
            <person name="Niskanen T."/>
            <person name="Noordeloos M.E."/>
            <person name="Ohm R.A."/>
            <person name="Ortiz-Santana B."/>
            <person name="Ovrebo C."/>
            <person name="Racz N."/>
            <person name="Riley R."/>
            <person name="Savchenko A."/>
            <person name="Shiryaev A."/>
            <person name="Soop K."/>
            <person name="Spirin V."/>
            <person name="Szebenyi C."/>
            <person name="Tomsovsky M."/>
            <person name="Tulloss R.E."/>
            <person name="Uehling J."/>
            <person name="Grigoriev I.V."/>
            <person name="Vagvolgyi C."/>
            <person name="Papp T."/>
            <person name="Martin F.M."/>
            <person name="Miettinen O."/>
            <person name="Hibbett D.S."/>
            <person name="Nagy L.G."/>
        </authorList>
    </citation>
    <scope>NUCLEOTIDE SEQUENCE [LARGE SCALE GENOMIC DNA]</scope>
    <source>
        <strain evidence="2 3">CBS 962.96</strain>
    </source>
</reference>
<evidence type="ECO:0000313" key="3">
    <source>
        <dbReference type="Proteomes" id="UP000297245"/>
    </source>
</evidence>
<dbReference type="OrthoDB" id="3341077at2759"/>
<keyword evidence="1" id="KW-1133">Transmembrane helix</keyword>
<dbReference type="AlphaFoldDB" id="A0A4S8KYC8"/>
<accession>A0A4S8KYC8</accession>
<feature type="transmembrane region" description="Helical" evidence="1">
    <location>
        <begin position="88"/>
        <end position="107"/>
    </location>
</feature>
<keyword evidence="1" id="KW-0812">Transmembrane</keyword>
<gene>
    <name evidence="2" type="ORF">K435DRAFT_938465</name>
</gene>
<evidence type="ECO:0000256" key="1">
    <source>
        <dbReference type="SAM" id="Phobius"/>
    </source>
</evidence>
<keyword evidence="3" id="KW-1185">Reference proteome</keyword>
<feature type="transmembrane region" description="Helical" evidence="1">
    <location>
        <begin position="236"/>
        <end position="257"/>
    </location>
</feature>
<dbReference type="Proteomes" id="UP000297245">
    <property type="component" value="Unassembled WGS sequence"/>
</dbReference>